<reference evidence="2 3" key="1">
    <citation type="submission" date="2017-07" db="EMBL/GenBank/DDBJ databases">
        <title>Phenotypical and genomic characterization of a clinical isolate of Shewanella bicestrii sp. nov. producing an extended-spectrum beta-lactamase and a new oxacillinase variant.</title>
        <authorList>
            <person name="Jousset A.B."/>
            <person name="Bonnin R.A."/>
            <person name="Girlich D."/>
            <person name="Dabos L."/>
            <person name="Potron A."/>
            <person name="Dortet L."/>
            <person name="Glaser P."/>
            <person name="Naas T."/>
        </authorList>
    </citation>
    <scope>NUCLEOTIDE SEQUENCE [LARGE SCALE GENOMIC DNA]</scope>
    <source>
        <strain evidence="2 3">JAB-1</strain>
    </source>
</reference>
<name>A0A220UIU9_9GAMM</name>
<dbReference type="NCBIfam" id="TIGR03509">
    <property type="entry name" value="OMP_MtrB_PioB"/>
    <property type="match status" value="1"/>
</dbReference>
<dbReference type="InterPro" id="IPR020016">
    <property type="entry name" value="Decahaem-assoc_OM_MtrB/PioB"/>
</dbReference>
<dbReference type="EMBL" id="CP022358">
    <property type="protein sequence ID" value="ASK67623.1"/>
    <property type="molecule type" value="Genomic_DNA"/>
</dbReference>
<protein>
    <recommendedName>
        <fullName evidence="4">MtrB/PioB family decaheme-associated outer membrane protein</fullName>
    </recommendedName>
</protein>
<dbReference type="SUPFAM" id="SSF56935">
    <property type="entry name" value="Porins"/>
    <property type="match status" value="1"/>
</dbReference>
<dbReference type="AlphaFoldDB" id="A0A220UIU9"/>
<gene>
    <name evidence="2" type="ORF">CF168_01445</name>
</gene>
<sequence length="667" mass="74709">MKFNLNLITIGLLAASASVNAADFSVKQANTSKVNTNAYQCKSCTVTQGYRGEVNANVGWASSDDIHSGNNFGDSDAGWRGSVGGDVSYRQGEYHAAMQADELGSDNGYLHLEAGKNNLGGVQLDYSLLTRYDATAQTQLWHNNGLLLPDSHTRSLDLELQREKIGIGLEGELDALLNGLKGYINYDHEDKTGNRRSSLLANSGPINFALPVDATTQNINAGICIDQHQWQSELAYNGSYYRNHINHLSLPYADNVYAATPDNDAHQVSLTGQYLLGSSVINGRLATGRMIQDDNLIQVSGNPLQSWDGEVETLDARIGFSSMLSPRWRLNGQLDYSDRDNKSSTWDFAQFEVDNVSGAFKQNVAMDIQRTNFKLQSSYRFNSDYRLLGGFDYKAVERNYTEREETEDSALWAKLNIRVIPKTVVDLKASYETRDGSTYDSLEATSVEENPLLRKFYLADRNRNGLELRVNHTPLQWLTVDFDAHYNNDDYDSTLIGLTGVKDYGYNVQLSAQLSNRLNVFASAGQQWIESDMAGSQAYASPDWYTNVDDEFIDLNIGFTYDGLMDDRLSIGGNYQFANSASDTLITTTTDQPYGDYYSYSHNLELYGRYALNERMGLKLSYQYERYYDTDYAEVSPYAVPGLVTLGELNHNYNAHLLMLTFSYMLP</sequence>
<evidence type="ECO:0000313" key="2">
    <source>
        <dbReference type="EMBL" id="ASK67623.1"/>
    </source>
</evidence>
<proteinExistence type="predicted"/>
<organism evidence="2 3">
    <name type="scientific">Shewanella bicestrii</name>
    <dbReference type="NCBI Taxonomy" id="2018305"/>
    <lineage>
        <taxon>Bacteria</taxon>
        <taxon>Pseudomonadati</taxon>
        <taxon>Pseudomonadota</taxon>
        <taxon>Gammaproteobacteria</taxon>
        <taxon>Alteromonadales</taxon>
        <taxon>Shewanellaceae</taxon>
        <taxon>Shewanella</taxon>
    </lineage>
</organism>
<evidence type="ECO:0000256" key="1">
    <source>
        <dbReference type="SAM" id="SignalP"/>
    </source>
</evidence>
<dbReference type="KEGG" id="sbj:CF168_01445"/>
<keyword evidence="1" id="KW-0732">Signal</keyword>
<feature type="signal peptide" evidence="1">
    <location>
        <begin position="1"/>
        <end position="21"/>
    </location>
</feature>
<dbReference type="RefSeq" id="WP_089066724.1">
    <property type="nucleotide sequence ID" value="NZ_CP022358.1"/>
</dbReference>
<evidence type="ECO:0008006" key="4">
    <source>
        <dbReference type="Google" id="ProtNLM"/>
    </source>
</evidence>
<accession>A0A220UIU9</accession>
<feature type="chain" id="PRO_5013166229" description="MtrB/PioB family decaheme-associated outer membrane protein" evidence="1">
    <location>
        <begin position="22"/>
        <end position="667"/>
    </location>
</feature>
<evidence type="ECO:0000313" key="3">
    <source>
        <dbReference type="Proteomes" id="UP000198367"/>
    </source>
</evidence>
<dbReference type="Pfam" id="PF11854">
    <property type="entry name" value="MtrB_PioB"/>
    <property type="match status" value="1"/>
</dbReference>
<keyword evidence="3" id="KW-1185">Reference proteome</keyword>
<dbReference type="Proteomes" id="UP000198367">
    <property type="component" value="Chromosome"/>
</dbReference>